<dbReference type="RefSeq" id="WP_190715066.1">
    <property type="nucleotide sequence ID" value="NZ_JACJST010000011.1"/>
</dbReference>
<evidence type="ECO:0000256" key="3">
    <source>
        <dbReference type="ARBA" id="ARBA00022692"/>
    </source>
</evidence>
<feature type="transmembrane region" description="Helical" evidence="6">
    <location>
        <begin position="93"/>
        <end position="114"/>
    </location>
</feature>
<dbReference type="InterPro" id="IPR050833">
    <property type="entry name" value="Poly_Biosynth_Transport"/>
</dbReference>
<protein>
    <submittedName>
        <fullName evidence="7">Polysaccharide biosynthesis protein</fullName>
    </submittedName>
</protein>
<sequence length="421" mass="46270">MSLPANFVHWTKLLGKFVSVQIIVQALTLASGLFIVRTLEQREYAYYTIATTMQGTMSVLADMGISIGLSAIGGKVWQDRYRFGQLINTALHLRYYLAAISITVVTPISIWMLFRNGASLLYAILITIAVLVGLYFQLTIGVLNIVPRLHSQVSRIQKLDLALNISRIALLGVSYLTVFNTALVTSASSIALGIQRLLLGNLVIDNIDRKAPLNQEDRAEITKIIQKSAPNTIFYCFQGQITVWLLSIFGNVQTVAEIGALGRLAVIFSIIGSVMNGIILPSFARCQSPKLLFRRYCQILCTMCIFSGALVGLAALFPSQFLWIIGSKYAHLQSELILVIVSSGLFFVVNTMWSLNASKAWLDLVWLQIPGTLMAQIVAVLLVNVSTLKGAIIFGMVPLIPGVILNSYMTYKGLKNTSLNI</sequence>
<dbReference type="Proteomes" id="UP000640531">
    <property type="component" value="Unassembled WGS sequence"/>
</dbReference>
<evidence type="ECO:0000256" key="2">
    <source>
        <dbReference type="ARBA" id="ARBA00022475"/>
    </source>
</evidence>
<evidence type="ECO:0000256" key="4">
    <source>
        <dbReference type="ARBA" id="ARBA00022989"/>
    </source>
</evidence>
<feature type="transmembrane region" description="Helical" evidence="6">
    <location>
        <begin position="45"/>
        <end position="72"/>
    </location>
</feature>
<keyword evidence="8" id="KW-1185">Reference proteome</keyword>
<name>A0ABR8FF96_9NOST</name>
<dbReference type="PANTHER" id="PTHR30250:SF11">
    <property type="entry name" value="O-ANTIGEN TRANSPORTER-RELATED"/>
    <property type="match status" value="1"/>
</dbReference>
<feature type="transmembrane region" description="Helical" evidence="6">
    <location>
        <begin position="365"/>
        <end position="385"/>
    </location>
</feature>
<dbReference type="EMBL" id="JACJST010000011">
    <property type="protein sequence ID" value="MBD2568828.1"/>
    <property type="molecule type" value="Genomic_DNA"/>
</dbReference>
<feature type="transmembrane region" description="Helical" evidence="6">
    <location>
        <begin position="336"/>
        <end position="353"/>
    </location>
</feature>
<evidence type="ECO:0000313" key="8">
    <source>
        <dbReference type="Proteomes" id="UP000640531"/>
    </source>
</evidence>
<keyword evidence="3 6" id="KW-0812">Transmembrane</keyword>
<keyword evidence="5 6" id="KW-0472">Membrane</keyword>
<comment type="caution">
    <text evidence="7">The sequence shown here is derived from an EMBL/GenBank/DDBJ whole genome shotgun (WGS) entry which is preliminary data.</text>
</comment>
<evidence type="ECO:0000313" key="7">
    <source>
        <dbReference type="EMBL" id="MBD2568828.1"/>
    </source>
</evidence>
<reference evidence="7 8" key="1">
    <citation type="journal article" date="2020" name="ISME J.">
        <title>Comparative genomics reveals insights into cyanobacterial evolution and habitat adaptation.</title>
        <authorList>
            <person name="Chen M.Y."/>
            <person name="Teng W.K."/>
            <person name="Zhao L."/>
            <person name="Hu C.X."/>
            <person name="Zhou Y.K."/>
            <person name="Han B.P."/>
            <person name="Song L.R."/>
            <person name="Shu W.S."/>
        </authorList>
    </citation>
    <scope>NUCLEOTIDE SEQUENCE [LARGE SCALE GENOMIC DNA]</scope>
    <source>
        <strain evidence="7 8">FACHB-196</strain>
    </source>
</reference>
<evidence type="ECO:0000256" key="5">
    <source>
        <dbReference type="ARBA" id="ARBA00023136"/>
    </source>
</evidence>
<feature type="transmembrane region" description="Helical" evidence="6">
    <location>
        <begin position="296"/>
        <end position="316"/>
    </location>
</feature>
<comment type="subcellular location">
    <subcellularLocation>
        <location evidence="1">Cell membrane</location>
        <topology evidence="1">Multi-pass membrane protein</topology>
    </subcellularLocation>
</comment>
<evidence type="ECO:0000256" key="1">
    <source>
        <dbReference type="ARBA" id="ARBA00004651"/>
    </source>
</evidence>
<feature type="transmembrane region" description="Helical" evidence="6">
    <location>
        <begin position="20"/>
        <end position="39"/>
    </location>
</feature>
<feature type="transmembrane region" description="Helical" evidence="6">
    <location>
        <begin position="120"/>
        <end position="147"/>
    </location>
</feature>
<dbReference type="PANTHER" id="PTHR30250">
    <property type="entry name" value="PST FAMILY PREDICTED COLANIC ACID TRANSPORTER"/>
    <property type="match status" value="1"/>
</dbReference>
<evidence type="ECO:0000256" key="6">
    <source>
        <dbReference type="SAM" id="Phobius"/>
    </source>
</evidence>
<accession>A0ABR8FF96</accession>
<feature type="transmembrane region" description="Helical" evidence="6">
    <location>
        <begin position="391"/>
        <end position="411"/>
    </location>
</feature>
<keyword evidence="4 6" id="KW-1133">Transmembrane helix</keyword>
<gene>
    <name evidence="7" type="ORF">H6G59_13145</name>
</gene>
<feature type="transmembrane region" description="Helical" evidence="6">
    <location>
        <begin position="264"/>
        <end position="284"/>
    </location>
</feature>
<keyword evidence="2" id="KW-1003">Cell membrane</keyword>
<proteinExistence type="predicted"/>
<organism evidence="7 8">
    <name type="scientific">Anabaena lutea FACHB-196</name>
    <dbReference type="NCBI Taxonomy" id="2692881"/>
    <lineage>
        <taxon>Bacteria</taxon>
        <taxon>Bacillati</taxon>
        <taxon>Cyanobacteriota</taxon>
        <taxon>Cyanophyceae</taxon>
        <taxon>Nostocales</taxon>
        <taxon>Nostocaceae</taxon>
        <taxon>Anabaena</taxon>
    </lineage>
</organism>